<keyword evidence="13" id="KW-1185">Reference proteome</keyword>
<evidence type="ECO:0000313" key="12">
    <source>
        <dbReference type="EMBL" id="KAL1195789.1"/>
    </source>
</evidence>
<dbReference type="PROSITE" id="PS50011">
    <property type="entry name" value="PROTEIN_KINASE_DOM"/>
    <property type="match status" value="1"/>
</dbReference>
<dbReference type="EC" id="2.7.12.2" evidence="6"/>
<evidence type="ECO:0000256" key="1">
    <source>
        <dbReference type="ARBA" id="ARBA00022679"/>
    </source>
</evidence>
<dbReference type="Proteomes" id="UP001558713">
    <property type="component" value="Unassembled WGS sequence"/>
</dbReference>
<evidence type="ECO:0000256" key="7">
    <source>
        <dbReference type="ARBA" id="ARBA00049014"/>
    </source>
</evidence>
<comment type="caution">
    <text evidence="11">The sequence shown here is derived from an EMBL/GenBank/DDBJ whole genome shotgun (WGS) entry which is preliminary data.</text>
</comment>
<evidence type="ECO:0000313" key="11">
    <source>
        <dbReference type="EMBL" id="KAL1192553.1"/>
    </source>
</evidence>
<dbReference type="InterPro" id="IPR000719">
    <property type="entry name" value="Prot_kinase_dom"/>
</dbReference>
<evidence type="ECO:0000256" key="6">
    <source>
        <dbReference type="ARBA" id="ARBA00038999"/>
    </source>
</evidence>
<protein>
    <recommendedName>
        <fullName evidence="6">mitogen-activated protein kinase kinase</fullName>
        <ecNumber evidence="6">2.7.12.2</ecNumber>
    </recommendedName>
</protein>
<comment type="similarity">
    <text evidence="5">Belongs to the protein kinase superfamily. STE Ser/Thr protein kinase family. MAP kinase kinase subfamily.</text>
</comment>
<reference evidence="11 13" key="1">
    <citation type="submission" date="2024-04" db="EMBL/GenBank/DDBJ databases">
        <title>Genome assembly C_amara_ONT_v2.</title>
        <authorList>
            <person name="Yant L."/>
            <person name="Moore C."/>
            <person name="Slenker M."/>
        </authorList>
    </citation>
    <scope>NUCLEOTIDE SEQUENCE [LARGE SCALE GENOMIC DNA]</scope>
    <source>
        <tissue evidence="11">Leaf</tissue>
    </source>
</reference>
<evidence type="ECO:0000256" key="8">
    <source>
        <dbReference type="ARBA" id="ARBA00049299"/>
    </source>
</evidence>
<dbReference type="PANTHER" id="PTHR48013:SF9">
    <property type="entry name" value="DUAL SPECIFICITY MITOGEN-ACTIVATED PROTEIN KINASE KINASE 5"/>
    <property type="match status" value="1"/>
</dbReference>
<name>A0ABD0ZCZ5_CARAN</name>
<gene>
    <name evidence="12" type="ORF">V5N11_010712</name>
    <name evidence="11" type="ORF">V5N11_012444</name>
</gene>
<dbReference type="GO" id="GO:0005524">
    <property type="term" value="F:ATP binding"/>
    <property type="evidence" value="ECO:0007669"/>
    <property type="project" value="UniProtKB-KW"/>
</dbReference>
<keyword evidence="3 11" id="KW-0418">Kinase</keyword>
<accession>A0ABD0ZCZ5</accession>
<evidence type="ECO:0000256" key="4">
    <source>
        <dbReference type="ARBA" id="ARBA00022840"/>
    </source>
</evidence>
<dbReference type="AlphaFoldDB" id="A0ABD0ZCZ5"/>
<evidence type="ECO:0000313" key="13">
    <source>
        <dbReference type="Proteomes" id="UP001558713"/>
    </source>
</evidence>
<dbReference type="SUPFAM" id="SSF56112">
    <property type="entry name" value="Protein kinase-like (PK-like)"/>
    <property type="match status" value="1"/>
</dbReference>
<dbReference type="InterPro" id="IPR011009">
    <property type="entry name" value="Kinase-like_dom_sf"/>
</dbReference>
<dbReference type="EMBL" id="JBANAX010000717">
    <property type="protein sequence ID" value="KAL1195789.1"/>
    <property type="molecule type" value="Genomic_DNA"/>
</dbReference>
<sequence length="113" mass="12269">MEKGSLHDVLLAQHVFPEPVVSSLSNRILQGLRYLQEMRIVPGDIKPSNLLINEKGDAKIADFGASRIEAGGDYGSNGTCAYMSAERVDPEKLGFDGEVVFVGDVWSLGVMDE</sequence>
<keyword evidence="2" id="KW-0547">Nucleotide-binding</keyword>
<evidence type="ECO:0000256" key="2">
    <source>
        <dbReference type="ARBA" id="ARBA00022741"/>
    </source>
</evidence>
<feature type="domain" description="Protein kinase" evidence="10">
    <location>
        <begin position="1"/>
        <end position="113"/>
    </location>
</feature>
<evidence type="ECO:0000256" key="9">
    <source>
        <dbReference type="ARBA" id="ARBA00051693"/>
    </source>
</evidence>
<evidence type="ECO:0000256" key="3">
    <source>
        <dbReference type="ARBA" id="ARBA00022777"/>
    </source>
</evidence>
<keyword evidence="4" id="KW-0067">ATP-binding</keyword>
<evidence type="ECO:0000259" key="10">
    <source>
        <dbReference type="PROSITE" id="PS50011"/>
    </source>
</evidence>
<organism evidence="11 13">
    <name type="scientific">Cardamine amara subsp. amara</name>
    <dbReference type="NCBI Taxonomy" id="228776"/>
    <lineage>
        <taxon>Eukaryota</taxon>
        <taxon>Viridiplantae</taxon>
        <taxon>Streptophyta</taxon>
        <taxon>Embryophyta</taxon>
        <taxon>Tracheophyta</taxon>
        <taxon>Spermatophyta</taxon>
        <taxon>Magnoliopsida</taxon>
        <taxon>eudicotyledons</taxon>
        <taxon>Gunneridae</taxon>
        <taxon>Pentapetalae</taxon>
        <taxon>rosids</taxon>
        <taxon>malvids</taxon>
        <taxon>Brassicales</taxon>
        <taxon>Brassicaceae</taxon>
        <taxon>Cardamineae</taxon>
        <taxon>Cardamine</taxon>
    </lineage>
</organism>
<dbReference type="GO" id="GO:0004708">
    <property type="term" value="F:MAP kinase kinase activity"/>
    <property type="evidence" value="ECO:0007669"/>
    <property type="project" value="UniProtKB-EC"/>
</dbReference>
<comment type="catalytic activity">
    <reaction evidence="8">
        <text>L-threonyl-[protein] + ATP = O-phospho-L-threonyl-[protein] + ADP + H(+)</text>
        <dbReference type="Rhea" id="RHEA:46608"/>
        <dbReference type="Rhea" id="RHEA-COMP:11060"/>
        <dbReference type="Rhea" id="RHEA-COMP:11605"/>
        <dbReference type="ChEBI" id="CHEBI:15378"/>
        <dbReference type="ChEBI" id="CHEBI:30013"/>
        <dbReference type="ChEBI" id="CHEBI:30616"/>
        <dbReference type="ChEBI" id="CHEBI:61977"/>
        <dbReference type="ChEBI" id="CHEBI:456216"/>
        <dbReference type="EC" id="2.7.12.2"/>
    </reaction>
</comment>
<dbReference type="Pfam" id="PF00069">
    <property type="entry name" value="Pkinase"/>
    <property type="match status" value="1"/>
</dbReference>
<dbReference type="PANTHER" id="PTHR48013">
    <property type="entry name" value="DUAL SPECIFICITY MITOGEN-ACTIVATED PROTEIN KINASE KINASE 5-RELATED"/>
    <property type="match status" value="1"/>
</dbReference>
<comment type="catalytic activity">
    <reaction evidence="7">
        <text>L-seryl-[protein] + ATP = O-phospho-L-seryl-[protein] + ADP + H(+)</text>
        <dbReference type="Rhea" id="RHEA:17989"/>
        <dbReference type="Rhea" id="RHEA-COMP:9863"/>
        <dbReference type="Rhea" id="RHEA-COMP:11604"/>
        <dbReference type="ChEBI" id="CHEBI:15378"/>
        <dbReference type="ChEBI" id="CHEBI:29999"/>
        <dbReference type="ChEBI" id="CHEBI:30616"/>
        <dbReference type="ChEBI" id="CHEBI:83421"/>
        <dbReference type="ChEBI" id="CHEBI:456216"/>
        <dbReference type="EC" id="2.7.12.2"/>
    </reaction>
</comment>
<proteinExistence type="inferred from homology"/>
<comment type="catalytic activity">
    <reaction evidence="9">
        <text>L-tyrosyl-[protein] + ATP = O-phospho-L-tyrosyl-[protein] + ADP + H(+)</text>
        <dbReference type="Rhea" id="RHEA:10596"/>
        <dbReference type="Rhea" id="RHEA-COMP:10136"/>
        <dbReference type="Rhea" id="RHEA-COMP:20101"/>
        <dbReference type="ChEBI" id="CHEBI:15378"/>
        <dbReference type="ChEBI" id="CHEBI:30616"/>
        <dbReference type="ChEBI" id="CHEBI:46858"/>
        <dbReference type="ChEBI" id="CHEBI:61978"/>
        <dbReference type="ChEBI" id="CHEBI:456216"/>
        <dbReference type="EC" id="2.7.12.2"/>
    </reaction>
</comment>
<dbReference type="EMBL" id="JBANAX010000818">
    <property type="protein sequence ID" value="KAL1192553.1"/>
    <property type="molecule type" value="Genomic_DNA"/>
</dbReference>
<keyword evidence="1" id="KW-0808">Transferase</keyword>
<dbReference type="Gene3D" id="1.10.510.10">
    <property type="entry name" value="Transferase(Phosphotransferase) domain 1"/>
    <property type="match status" value="1"/>
</dbReference>
<evidence type="ECO:0000256" key="5">
    <source>
        <dbReference type="ARBA" id="ARBA00038035"/>
    </source>
</evidence>